<dbReference type="PRINTS" id="PR00368">
    <property type="entry name" value="FADPNR"/>
</dbReference>
<dbReference type="Gene3D" id="1.20.58.100">
    <property type="entry name" value="Fumarate reductase/succinate dehydrogenase flavoprotein-like, C-terminal domain"/>
    <property type="match status" value="1"/>
</dbReference>
<organism evidence="17 18">
    <name type="scientific">Aeromicrobium wangtongii</name>
    <dbReference type="NCBI Taxonomy" id="2969247"/>
    <lineage>
        <taxon>Bacteria</taxon>
        <taxon>Bacillati</taxon>
        <taxon>Actinomycetota</taxon>
        <taxon>Actinomycetes</taxon>
        <taxon>Propionibacteriales</taxon>
        <taxon>Nocardioidaceae</taxon>
        <taxon>Aeromicrobium</taxon>
    </lineage>
</organism>
<keyword evidence="9 13" id="KW-0560">Oxidoreductase</keyword>
<evidence type="ECO:0000313" key="17">
    <source>
        <dbReference type="EMBL" id="UUP12727.1"/>
    </source>
</evidence>
<reference evidence="17 18" key="1">
    <citation type="submission" date="2022-08" db="EMBL/GenBank/DDBJ databases">
        <title>novel species in genus Aeromicrobium.</title>
        <authorList>
            <person name="Ye L."/>
        </authorList>
    </citation>
    <scope>NUCLEOTIDE SEQUENCE [LARGE SCALE GENOMIC DNA]</scope>
    <source>
        <strain evidence="18">zg-Y1379</strain>
    </source>
</reference>
<dbReference type="SUPFAM" id="SSF46977">
    <property type="entry name" value="Succinate dehydrogenase/fumarate reductase flavoprotein C-terminal domain"/>
    <property type="match status" value="1"/>
</dbReference>
<dbReference type="Proteomes" id="UP001316184">
    <property type="component" value="Chromosome"/>
</dbReference>
<dbReference type="SUPFAM" id="SSF56425">
    <property type="entry name" value="Succinate dehydrogenase/fumarate reductase flavoprotein, catalytic domain"/>
    <property type="match status" value="1"/>
</dbReference>
<dbReference type="InterPro" id="IPR005288">
    <property type="entry name" value="NadB"/>
</dbReference>
<protein>
    <recommendedName>
        <fullName evidence="5 12">L-aspartate oxidase</fullName>
        <ecNumber evidence="4 12">1.4.3.16</ecNumber>
    </recommendedName>
</protein>
<comment type="function">
    <text evidence="10">Catalyzes the oxidation of L-aspartate to iminoaspartate, the first step in the de novo biosynthesis of NAD(+).</text>
</comment>
<feature type="domain" description="Fumarate reductase/succinate dehydrogenase flavoprotein-like C-terminal" evidence="16">
    <location>
        <begin position="433"/>
        <end position="516"/>
    </location>
</feature>
<comment type="similarity">
    <text evidence="3 13">Belongs to the FAD-dependent oxidoreductase 2 family. NadB subfamily.</text>
</comment>
<sequence>MTSIIVVGSGVAGMTVALDAVALDRSHPCDVTLLTKADLAQSNTRYAQGGVAVVIDEMADPGAPRLGDTVESHIADTLVAGAGISDADTVRVLCTDGPGAMDTLIARGVPFDRHDGELSHGLEAAHAHARILHAGGDATGAAIAYALIDRLRESEVVVRERTTVVDLLLEAPSTGSGRAAVVGVRLLGGEVLRADAVVLATGGAGQLFPFTTNPEVATADGLGMALRAGAVAADLEFFQFHPTSLDAPGNFLISEAVRGEGAVLIDADGQRFMPAVHPDAELAPRDVVARGIAQQMARQPGVPVRLDATALGAEFLAKRFPNIDAACRAQGHDWSREPIPVAPAAHYYMGGIRTDEWGRTSLPGLYAVGEVACNGLHGANRLASNSLLEGAVYGARVVESILSPAPLTAFDGEWQEPLGLDLTDDPDAHDVSRTDLQQLMWDAAGLARNGADLEQAAAELRRWKSPAVTDAKAAEDANLLVVARAVVASALARRESRGGHFRTDFPQSAPDQARHSAIAATPRTPHA</sequence>
<keyword evidence="7 13" id="KW-0662">Pyridine nucleotide biosynthesis</keyword>
<evidence type="ECO:0000256" key="5">
    <source>
        <dbReference type="ARBA" id="ARBA00021901"/>
    </source>
</evidence>
<dbReference type="InterPro" id="IPR015939">
    <property type="entry name" value="Fum_Rdtase/Succ_DH_flav-like_C"/>
</dbReference>
<dbReference type="Gene3D" id="3.50.50.60">
    <property type="entry name" value="FAD/NAD(P)-binding domain"/>
    <property type="match status" value="1"/>
</dbReference>
<keyword evidence="18" id="KW-1185">Reference proteome</keyword>
<dbReference type="PANTHER" id="PTHR42716:SF2">
    <property type="entry name" value="L-ASPARTATE OXIDASE, CHLOROPLASTIC"/>
    <property type="match status" value="1"/>
</dbReference>
<evidence type="ECO:0000259" key="15">
    <source>
        <dbReference type="Pfam" id="PF00890"/>
    </source>
</evidence>
<dbReference type="EC" id="1.4.3.16" evidence="4 12"/>
<evidence type="ECO:0000256" key="14">
    <source>
        <dbReference type="SAM" id="MobiDB-lite"/>
    </source>
</evidence>
<dbReference type="Gene3D" id="3.90.700.10">
    <property type="entry name" value="Succinate dehydrogenase/fumarate reductase flavoprotein, catalytic domain"/>
    <property type="match status" value="1"/>
</dbReference>
<keyword evidence="6 13" id="KW-0285">Flavoprotein</keyword>
<comment type="catalytic activity">
    <reaction evidence="11">
        <text>L-aspartate + O2 = iminosuccinate + H2O2</text>
        <dbReference type="Rhea" id="RHEA:25876"/>
        <dbReference type="ChEBI" id="CHEBI:15379"/>
        <dbReference type="ChEBI" id="CHEBI:16240"/>
        <dbReference type="ChEBI" id="CHEBI:29991"/>
        <dbReference type="ChEBI" id="CHEBI:77875"/>
        <dbReference type="EC" id="1.4.3.16"/>
    </reaction>
    <physiologicalReaction direction="left-to-right" evidence="11">
        <dbReference type="Rhea" id="RHEA:25877"/>
    </physiologicalReaction>
</comment>
<accession>A0ABY5M4G3</accession>
<evidence type="ECO:0000259" key="16">
    <source>
        <dbReference type="Pfam" id="PF02910"/>
    </source>
</evidence>
<dbReference type="NCBIfam" id="TIGR00551">
    <property type="entry name" value="nadB"/>
    <property type="match status" value="1"/>
</dbReference>
<evidence type="ECO:0000256" key="4">
    <source>
        <dbReference type="ARBA" id="ARBA00012173"/>
    </source>
</evidence>
<comment type="subcellular location">
    <subcellularLocation>
        <location evidence="13">Cytoplasm</location>
    </subcellularLocation>
</comment>
<dbReference type="EMBL" id="CP102173">
    <property type="protein sequence ID" value="UUP12727.1"/>
    <property type="molecule type" value="Genomic_DNA"/>
</dbReference>
<dbReference type="InterPro" id="IPR037099">
    <property type="entry name" value="Fum_R/Succ_DH_flav-like_C_sf"/>
</dbReference>
<evidence type="ECO:0000313" key="18">
    <source>
        <dbReference type="Proteomes" id="UP001316184"/>
    </source>
</evidence>
<evidence type="ECO:0000256" key="13">
    <source>
        <dbReference type="RuleBase" id="RU362049"/>
    </source>
</evidence>
<dbReference type="InterPro" id="IPR003953">
    <property type="entry name" value="FAD-dep_OxRdtase_2_FAD-bd"/>
</dbReference>
<dbReference type="InterPro" id="IPR036188">
    <property type="entry name" value="FAD/NAD-bd_sf"/>
</dbReference>
<keyword evidence="8 13" id="KW-0274">FAD</keyword>
<dbReference type="Pfam" id="PF00890">
    <property type="entry name" value="FAD_binding_2"/>
    <property type="match status" value="1"/>
</dbReference>
<evidence type="ECO:0000256" key="9">
    <source>
        <dbReference type="ARBA" id="ARBA00023002"/>
    </source>
</evidence>
<evidence type="ECO:0000256" key="10">
    <source>
        <dbReference type="ARBA" id="ARBA00029426"/>
    </source>
</evidence>
<comment type="cofactor">
    <cofactor evidence="1 13">
        <name>FAD</name>
        <dbReference type="ChEBI" id="CHEBI:57692"/>
    </cofactor>
</comment>
<feature type="domain" description="FAD-dependent oxidoreductase 2 FAD-binding" evidence="15">
    <location>
        <begin position="4"/>
        <end position="387"/>
    </location>
</feature>
<name>A0ABY5M4G3_9ACTN</name>
<dbReference type="GO" id="GO:0008734">
    <property type="term" value="F:L-aspartate oxidase activity"/>
    <property type="evidence" value="ECO:0007669"/>
    <property type="project" value="UniProtKB-EC"/>
</dbReference>
<evidence type="ECO:0000256" key="3">
    <source>
        <dbReference type="ARBA" id="ARBA00008562"/>
    </source>
</evidence>
<evidence type="ECO:0000256" key="12">
    <source>
        <dbReference type="NCBIfam" id="TIGR00551"/>
    </source>
</evidence>
<comment type="pathway">
    <text evidence="2 13">Cofactor biosynthesis; NAD(+) biosynthesis; iminoaspartate from L-aspartate (oxidase route): step 1/1.</text>
</comment>
<dbReference type="InterPro" id="IPR027477">
    <property type="entry name" value="Succ_DH/fumarate_Rdtase_cat_sf"/>
</dbReference>
<dbReference type="SUPFAM" id="SSF51905">
    <property type="entry name" value="FAD/NAD(P)-binding domain"/>
    <property type="match status" value="1"/>
</dbReference>
<dbReference type="RefSeq" id="WP_232402156.1">
    <property type="nucleotide sequence ID" value="NZ_CP102173.1"/>
</dbReference>
<evidence type="ECO:0000256" key="11">
    <source>
        <dbReference type="ARBA" id="ARBA00048305"/>
    </source>
</evidence>
<proteinExistence type="inferred from homology"/>
<gene>
    <name evidence="17" type="primary">nadB</name>
    <name evidence="17" type="ORF">NQV15_12795</name>
</gene>
<evidence type="ECO:0000256" key="8">
    <source>
        <dbReference type="ARBA" id="ARBA00022827"/>
    </source>
</evidence>
<evidence type="ECO:0000256" key="1">
    <source>
        <dbReference type="ARBA" id="ARBA00001974"/>
    </source>
</evidence>
<feature type="region of interest" description="Disordered" evidence="14">
    <location>
        <begin position="497"/>
        <end position="527"/>
    </location>
</feature>
<evidence type="ECO:0000256" key="2">
    <source>
        <dbReference type="ARBA" id="ARBA00004950"/>
    </source>
</evidence>
<evidence type="ECO:0000256" key="7">
    <source>
        <dbReference type="ARBA" id="ARBA00022642"/>
    </source>
</evidence>
<dbReference type="PANTHER" id="PTHR42716">
    <property type="entry name" value="L-ASPARTATE OXIDASE"/>
    <property type="match status" value="1"/>
</dbReference>
<evidence type="ECO:0000256" key="6">
    <source>
        <dbReference type="ARBA" id="ARBA00022630"/>
    </source>
</evidence>
<dbReference type="Pfam" id="PF02910">
    <property type="entry name" value="Succ_DH_flav_C"/>
    <property type="match status" value="1"/>
</dbReference>